<sequence length="392" mass="43108">MMTNEEIYDVCIIGGGVIGAAISRELSRYHLKVVVLEKNKKVAMETSEGNSGVIHGGFDPTPGKLTAKLNLEGNHLYQVIFKELSFPHQQVNSLVIAFNKAEQEQLELLYQRGLTNQVKPEHLKLLDQKEVHQLEPNLNPAVIGGLLCTSSYVVDPVVLTKSFFSNSIKNGVNLCLDQLVSSITYQDNYFTITAKTENEIKTYHAKYIINAAGHYCDEIAAMAGYPDFQLTTLRGEYCVLEKSEGHLVNNIVFMVPTIHGKGVIVAPMLDGHLLVGPTAQEDVPKNETRLVTPAMEPQIGAIGQHIIPAIKMEKNCYRFAGSRPIEPVTKDFYLARAHANPKFINVAGTKSPGLSSAPAIAKYITTLLKETGLDLTVNPAFDPIQKEIIPTI</sequence>
<dbReference type="SUPFAM" id="SSF54373">
    <property type="entry name" value="FAD-linked reductases, C-terminal domain"/>
    <property type="match status" value="1"/>
</dbReference>
<feature type="domain" description="FAD dependent oxidoreductase" evidence="1">
    <location>
        <begin position="9"/>
        <end position="366"/>
    </location>
</feature>
<dbReference type="Gene3D" id="3.50.50.60">
    <property type="entry name" value="FAD/NAD(P)-binding domain"/>
    <property type="match status" value="1"/>
</dbReference>
<protein>
    <submittedName>
        <fullName evidence="2">Glycerol-3-phosphate dehydrogenase</fullName>
    </submittedName>
</protein>
<dbReference type="Gene3D" id="3.30.9.10">
    <property type="entry name" value="D-Amino Acid Oxidase, subunit A, domain 2"/>
    <property type="match status" value="1"/>
</dbReference>
<dbReference type="EMBL" id="CP005078">
    <property type="protein sequence ID" value="AGM26520.1"/>
    <property type="molecule type" value="Genomic_DNA"/>
</dbReference>
<dbReference type="InterPro" id="IPR052745">
    <property type="entry name" value="G3P_Oxidase/Oxidoreductase"/>
</dbReference>
<evidence type="ECO:0000313" key="2">
    <source>
        <dbReference type="EMBL" id="AGM26520.1"/>
    </source>
</evidence>
<dbReference type="Pfam" id="PF01266">
    <property type="entry name" value="DAO"/>
    <property type="match status" value="1"/>
</dbReference>
<dbReference type="eggNOG" id="COG0579">
    <property type="taxonomic scope" value="Bacteria"/>
</dbReference>
<evidence type="ECO:0000313" key="3">
    <source>
        <dbReference type="Proteomes" id="UP000013963"/>
    </source>
</evidence>
<dbReference type="SUPFAM" id="SSF51905">
    <property type="entry name" value="FAD/NAD(P)-binding domain"/>
    <property type="match status" value="1"/>
</dbReference>
<name>R4UK42_9MOLU</name>
<proteinExistence type="predicted"/>
<keyword evidence="3" id="KW-1185">Reference proteome</keyword>
<dbReference type="InterPro" id="IPR036188">
    <property type="entry name" value="FAD/NAD-bd_sf"/>
</dbReference>
<dbReference type="PANTHER" id="PTHR42720:SF1">
    <property type="entry name" value="GLYCEROL 3-PHOSPHATE OXIDASE"/>
    <property type="match status" value="1"/>
</dbReference>
<evidence type="ECO:0000259" key="1">
    <source>
        <dbReference type="Pfam" id="PF01266"/>
    </source>
</evidence>
<dbReference type="PANTHER" id="PTHR42720">
    <property type="entry name" value="GLYCEROL-3-PHOSPHATE DEHYDROGENASE"/>
    <property type="match status" value="1"/>
</dbReference>
<gene>
    <name evidence="2" type="primary">glpD</name>
    <name evidence="2" type="ORF">SSYRP_v1c09310</name>
</gene>
<dbReference type="PATRIC" id="fig|1276229.3.peg.924"/>
<dbReference type="STRING" id="1276229.SSYRP_v1c09310"/>
<dbReference type="NCBIfam" id="NF033460">
    <property type="entry name" value="glycerol3P_ox_II"/>
    <property type="match status" value="1"/>
</dbReference>
<organism evidence="2 3">
    <name type="scientific">Spiroplasma syrphidicola EA-1</name>
    <dbReference type="NCBI Taxonomy" id="1276229"/>
    <lineage>
        <taxon>Bacteria</taxon>
        <taxon>Bacillati</taxon>
        <taxon>Mycoplasmatota</taxon>
        <taxon>Mollicutes</taxon>
        <taxon>Entomoplasmatales</taxon>
        <taxon>Spiroplasmataceae</taxon>
        <taxon>Spiroplasma</taxon>
    </lineage>
</organism>
<accession>R4UK42</accession>
<dbReference type="HOGENOM" id="CLU_024775_3_0_14"/>
<dbReference type="InterPro" id="IPR006076">
    <property type="entry name" value="FAD-dep_OxRdtase"/>
</dbReference>
<dbReference type="KEGG" id="ssyr:SSYRP_v1c09310"/>
<dbReference type="Proteomes" id="UP000013963">
    <property type="component" value="Chromosome"/>
</dbReference>
<dbReference type="AlphaFoldDB" id="R4UK42"/>
<reference evidence="2 3" key="1">
    <citation type="journal article" date="2013" name="Genome Biol. Evol.">
        <title>Complete genomes of two dipteran-associated spiroplasmas provided insights into the origin, dynamics, and impacts of viral invasion in spiroplasma.</title>
        <authorList>
            <person name="Ku C."/>
            <person name="Lo W.S."/>
            <person name="Chen L.L."/>
            <person name="Kuo C.H."/>
        </authorList>
    </citation>
    <scope>NUCLEOTIDE SEQUENCE [LARGE SCALE GENOMIC DNA]</scope>
    <source>
        <strain evidence="2">EA-1</strain>
    </source>
</reference>